<organism evidence="2 3">
    <name type="scientific">Candidatus Portnoybacteria bacterium CG10_big_fil_rev_8_21_14_0_10_38_18</name>
    <dbReference type="NCBI Taxonomy" id="1974813"/>
    <lineage>
        <taxon>Bacteria</taxon>
        <taxon>Candidatus Portnoyibacteriota</taxon>
    </lineage>
</organism>
<dbReference type="Pfam" id="PF08984">
    <property type="entry name" value="DUF1858"/>
    <property type="match status" value="1"/>
</dbReference>
<reference evidence="3" key="1">
    <citation type="submission" date="2017-09" db="EMBL/GenBank/DDBJ databases">
        <title>Depth-based differentiation of microbial function through sediment-hosted aquifers and enrichment of novel symbionts in the deep terrestrial subsurface.</title>
        <authorList>
            <person name="Probst A.J."/>
            <person name="Ladd B."/>
            <person name="Jarett J.K."/>
            <person name="Geller-Mcgrath D.E."/>
            <person name="Sieber C.M.K."/>
            <person name="Emerson J.B."/>
            <person name="Anantharaman K."/>
            <person name="Thomas B.C."/>
            <person name="Malmstrom R."/>
            <person name="Stieglmeier M."/>
            <person name="Klingl A."/>
            <person name="Woyke T."/>
            <person name="Ryan C.M."/>
            <person name="Banfield J.F."/>
        </authorList>
    </citation>
    <scope>NUCLEOTIDE SEQUENCE [LARGE SCALE GENOMIC DNA]</scope>
</reference>
<dbReference type="EMBL" id="PFDX01000015">
    <property type="protein sequence ID" value="PJE57534.1"/>
    <property type="molecule type" value="Genomic_DNA"/>
</dbReference>
<dbReference type="InterPro" id="IPR023883">
    <property type="entry name" value="CHP03980_redox-disulphide"/>
</dbReference>
<protein>
    <submittedName>
        <fullName evidence="2">Disulfide oxidoreductase</fullName>
    </submittedName>
</protein>
<dbReference type="PANTHER" id="PTHR39341">
    <property type="entry name" value="BSL7085 PROTEIN"/>
    <property type="match status" value="1"/>
</dbReference>
<dbReference type="Proteomes" id="UP000231648">
    <property type="component" value="Unassembled WGS sequence"/>
</dbReference>
<evidence type="ECO:0000259" key="1">
    <source>
        <dbReference type="Pfam" id="PF08984"/>
    </source>
</evidence>
<dbReference type="SUPFAM" id="SSF140683">
    <property type="entry name" value="SP0561-like"/>
    <property type="match status" value="1"/>
</dbReference>
<comment type="caution">
    <text evidence="2">The sequence shown here is derived from an EMBL/GenBank/DDBJ whole genome shotgun (WGS) entry which is preliminary data.</text>
</comment>
<proteinExistence type="predicted"/>
<feature type="domain" description="DUF1858" evidence="1">
    <location>
        <begin position="1"/>
        <end position="50"/>
    </location>
</feature>
<accession>A0A2M8KCA7</accession>
<dbReference type="PANTHER" id="PTHR39341:SF1">
    <property type="entry name" value="DUF1858 DOMAIN-CONTAINING PROTEIN"/>
    <property type="match status" value="1"/>
</dbReference>
<dbReference type="AlphaFoldDB" id="A0A2M8KCA7"/>
<dbReference type="NCBIfam" id="TIGR03980">
    <property type="entry name" value="prismane_assoc"/>
    <property type="match status" value="1"/>
</dbReference>
<dbReference type="InterPro" id="IPR038062">
    <property type="entry name" value="ScdA-like_N_sf"/>
</dbReference>
<dbReference type="InterPro" id="IPR015077">
    <property type="entry name" value="DUF1858"/>
</dbReference>
<dbReference type="Gene3D" id="1.10.3910.10">
    <property type="entry name" value="SP0561-like"/>
    <property type="match status" value="1"/>
</dbReference>
<sequence>MRIDEALNKYPETVGIFVKYGFHCLGCAAASFESIEDGAKAHGIDTDKLVEELNEVIKEKNG</sequence>
<evidence type="ECO:0000313" key="2">
    <source>
        <dbReference type="EMBL" id="PJE57534.1"/>
    </source>
</evidence>
<name>A0A2M8KCA7_9BACT</name>
<evidence type="ECO:0000313" key="3">
    <source>
        <dbReference type="Proteomes" id="UP000231648"/>
    </source>
</evidence>
<gene>
    <name evidence="2" type="ORF">COU82_01500</name>
</gene>